<dbReference type="Proteomes" id="UP001596241">
    <property type="component" value="Unassembled WGS sequence"/>
</dbReference>
<proteinExistence type="predicted"/>
<dbReference type="RefSeq" id="WP_345076824.1">
    <property type="nucleotide sequence ID" value="NZ_BAAAWG010000001.1"/>
</dbReference>
<evidence type="ECO:0000256" key="1">
    <source>
        <dbReference type="SAM" id="MobiDB-lite"/>
    </source>
</evidence>
<sequence>MAQFEAVVTWIDARERLPHRDGWPVTVATAGHYPPESREERDRGGGQAYWLVRPMVFATSRVCGAGVVHRNSFFDSDGYAYAAEAEDEDGSERHDCAAVPGEPGTEGYAVVGDERVTHWAELPAVPGGTAHALVGEAARSALRRARGAGSAG</sequence>
<protein>
    <submittedName>
        <fullName evidence="2">AQJ64_40280 family protein</fullName>
    </submittedName>
</protein>
<evidence type="ECO:0000313" key="3">
    <source>
        <dbReference type="Proteomes" id="UP001596241"/>
    </source>
</evidence>
<keyword evidence="3" id="KW-1185">Reference proteome</keyword>
<reference evidence="3" key="1">
    <citation type="journal article" date="2019" name="Int. J. Syst. Evol. Microbiol.">
        <title>The Global Catalogue of Microorganisms (GCM) 10K type strain sequencing project: providing services to taxonomists for standard genome sequencing and annotation.</title>
        <authorList>
            <consortium name="The Broad Institute Genomics Platform"/>
            <consortium name="The Broad Institute Genome Sequencing Center for Infectious Disease"/>
            <person name="Wu L."/>
            <person name="Ma J."/>
        </authorList>
    </citation>
    <scope>NUCLEOTIDE SEQUENCE [LARGE SCALE GENOMIC DNA]</scope>
    <source>
        <strain evidence="3">CGMCC 1.15809</strain>
    </source>
</reference>
<dbReference type="EMBL" id="JBHSPW010000014">
    <property type="protein sequence ID" value="MFC5896307.1"/>
    <property type="molecule type" value="Genomic_DNA"/>
</dbReference>
<name>A0ABW1FQT2_9ACTN</name>
<organism evidence="2 3">
    <name type="scientific">Streptomyces ramulosus</name>
    <dbReference type="NCBI Taxonomy" id="47762"/>
    <lineage>
        <taxon>Bacteria</taxon>
        <taxon>Bacillati</taxon>
        <taxon>Actinomycetota</taxon>
        <taxon>Actinomycetes</taxon>
        <taxon>Kitasatosporales</taxon>
        <taxon>Streptomycetaceae</taxon>
        <taxon>Streptomyces</taxon>
    </lineage>
</organism>
<dbReference type="InterPro" id="IPR048167">
    <property type="entry name" value="AQJ64_40280-like"/>
</dbReference>
<evidence type="ECO:0000313" key="2">
    <source>
        <dbReference type="EMBL" id="MFC5896307.1"/>
    </source>
</evidence>
<accession>A0ABW1FQT2</accession>
<comment type="caution">
    <text evidence="2">The sequence shown here is derived from an EMBL/GenBank/DDBJ whole genome shotgun (WGS) entry which is preliminary data.</text>
</comment>
<gene>
    <name evidence="2" type="ORF">ACFP3M_26270</name>
</gene>
<feature type="region of interest" description="Disordered" evidence="1">
    <location>
        <begin position="85"/>
        <end position="104"/>
    </location>
</feature>
<dbReference type="NCBIfam" id="NF041588">
    <property type="entry name" value="AQJ64_40280_fam"/>
    <property type="match status" value="1"/>
</dbReference>